<keyword evidence="2" id="KW-1133">Transmembrane helix</keyword>
<feature type="region of interest" description="Disordered" evidence="1">
    <location>
        <begin position="274"/>
        <end position="391"/>
    </location>
</feature>
<sequence>MASTGRLSLRPPTTRTVTPADNALVDVLRTRANWIWIEEPGRGGASAPDFEQRAFRKVFTFPTSKGKPTSTKFVIGADDYFALYVNGVLVQPADGTHDWTTLVGLQVPLPVIQNTTTDTMTLAFRVVNEQGDAGLLVGVQVTYESGEPDTFFTGLDESWITERSFDEGWEQPWYAPSSWARARIFPQNVRLPSESKDMQNVGVFEQLPVSATPTATGGCTVAGTPSASMNISVGGFVGALVGSVAAALIIGALGSFFVLRKQVKKARNGGYNEGVSTPFMSEPTTLPGRQLHNLSTPSMHQFGGVASPPPIQYDSPSPPNNQYRDDASSSAPLASTHYRTGSAPSSAPQGMSGSAYVESGYPNPDESEPPTYTDGGPAVPRHVRTGKGQLS</sequence>
<dbReference type="Proteomes" id="UP000298030">
    <property type="component" value="Unassembled WGS sequence"/>
</dbReference>
<name>A0A4Y7TM32_COPMI</name>
<evidence type="ECO:0000313" key="3">
    <source>
        <dbReference type="EMBL" id="TEB34612.1"/>
    </source>
</evidence>
<keyword evidence="4" id="KW-1185">Reference proteome</keyword>
<feature type="transmembrane region" description="Helical" evidence="2">
    <location>
        <begin position="236"/>
        <end position="259"/>
    </location>
</feature>
<proteinExistence type="predicted"/>
<feature type="compositionally biased region" description="Pro residues" evidence="1">
    <location>
        <begin position="307"/>
        <end position="319"/>
    </location>
</feature>
<keyword evidence="2" id="KW-0812">Transmembrane</keyword>
<feature type="compositionally biased region" description="Polar residues" evidence="1">
    <location>
        <begin position="274"/>
        <end position="284"/>
    </location>
</feature>
<evidence type="ECO:0000256" key="1">
    <source>
        <dbReference type="SAM" id="MobiDB-lite"/>
    </source>
</evidence>
<accession>A0A4Y7TM32</accession>
<comment type="caution">
    <text evidence="3">The sequence shown here is derived from an EMBL/GenBank/DDBJ whole genome shotgun (WGS) entry which is preliminary data.</text>
</comment>
<keyword evidence="2" id="KW-0472">Membrane</keyword>
<dbReference type="OrthoDB" id="2959054at2759"/>
<dbReference type="Gene3D" id="2.60.120.260">
    <property type="entry name" value="Galactose-binding domain-like"/>
    <property type="match status" value="1"/>
</dbReference>
<dbReference type="AlphaFoldDB" id="A0A4Y7TM32"/>
<protein>
    <submittedName>
        <fullName evidence="3">Uncharacterized protein</fullName>
    </submittedName>
</protein>
<evidence type="ECO:0000313" key="4">
    <source>
        <dbReference type="Proteomes" id="UP000298030"/>
    </source>
</evidence>
<reference evidence="3 4" key="1">
    <citation type="journal article" date="2019" name="Nat. Ecol. Evol.">
        <title>Megaphylogeny resolves global patterns of mushroom evolution.</title>
        <authorList>
            <person name="Varga T."/>
            <person name="Krizsan K."/>
            <person name="Foldi C."/>
            <person name="Dima B."/>
            <person name="Sanchez-Garcia M."/>
            <person name="Sanchez-Ramirez S."/>
            <person name="Szollosi G.J."/>
            <person name="Szarkandi J.G."/>
            <person name="Papp V."/>
            <person name="Albert L."/>
            <person name="Andreopoulos W."/>
            <person name="Angelini C."/>
            <person name="Antonin V."/>
            <person name="Barry K.W."/>
            <person name="Bougher N.L."/>
            <person name="Buchanan P."/>
            <person name="Buyck B."/>
            <person name="Bense V."/>
            <person name="Catcheside P."/>
            <person name="Chovatia M."/>
            <person name="Cooper J."/>
            <person name="Damon W."/>
            <person name="Desjardin D."/>
            <person name="Finy P."/>
            <person name="Geml J."/>
            <person name="Haridas S."/>
            <person name="Hughes K."/>
            <person name="Justo A."/>
            <person name="Karasinski D."/>
            <person name="Kautmanova I."/>
            <person name="Kiss B."/>
            <person name="Kocsube S."/>
            <person name="Kotiranta H."/>
            <person name="LaButti K.M."/>
            <person name="Lechner B.E."/>
            <person name="Liimatainen K."/>
            <person name="Lipzen A."/>
            <person name="Lukacs Z."/>
            <person name="Mihaltcheva S."/>
            <person name="Morgado L.N."/>
            <person name="Niskanen T."/>
            <person name="Noordeloos M.E."/>
            <person name="Ohm R.A."/>
            <person name="Ortiz-Santana B."/>
            <person name="Ovrebo C."/>
            <person name="Racz N."/>
            <person name="Riley R."/>
            <person name="Savchenko A."/>
            <person name="Shiryaev A."/>
            <person name="Soop K."/>
            <person name="Spirin V."/>
            <person name="Szebenyi C."/>
            <person name="Tomsovsky M."/>
            <person name="Tulloss R.E."/>
            <person name="Uehling J."/>
            <person name="Grigoriev I.V."/>
            <person name="Vagvolgyi C."/>
            <person name="Papp T."/>
            <person name="Martin F.M."/>
            <person name="Miettinen O."/>
            <person name="Hibbett D.S."/>
            <person name="Nagy L.G."/>
        </authorList>
    </citation>
    <scope>NUCLEOTIDE SEQUENCE [LARGE SCALE GENOMIC DNA]</scope>
    <source>
        <strain evidence="3 4">FP101781</strain>
    </source>
</reference>
<dbReference type="EMBL" id="QPFP01000009">
    <property type="protein sequence ID" value="TEB34612.1"/>
    <property type="molecule type" value="Genomic_DNA"/>
</dbReference>
<organism evidence="3 4">
    <name type="scientific">Coprinellus micaceus</name>
    <name type="common">Glistening ink-cap mushroom</name>
    <name type="synonym">Coprinus micaceus</name>
    <dbReference type="NCBI Taxonomy" id="71717"/>
    <lineage>
        <taxon>Eukaryota</taxon>
        <taxon>Fungi</taxon>
        <taxon>Dikarya</taxon>
        <taxon>Basidiomycota</taxon>
        <taxon>Agaricomycotina</taxon>
        <taxon>Agaricomycetes</taxon>
        <taxon>Agaricomycetidae</taxon>
        <taxon>Agaricales</taxon>
        <taxon>Agaricineae</taxon>
        <taxon>Psathyrellaceae</taxon>
        <taxon>Coprinellus</taxon>
    </lineage>
</organism>
<evidence type="ECO:0000256" key="2">
    <source>
        <dbReference type="SAM" id="Phobius"/>
    </source>
</evidence>
<gene>
    <name evidence="3" type="ORF">FA13DRAFT_1729254</name>
</gene>
<dbReference type="STRING" id="71717.A0A4Y7TM32"/>
<feature type="compositionally biased region" description="Polar residues" evidence="1">
    <location>
        <begin position="328"/>
        <end position="352"/>
    </location>
</feature>